<keyword evidence="3" id="KW-1185">Reference proteome</keyword>
<proteinExistence type="predicted"/>
<sequence>MSLKSDTTSLDGDSKPEPKRDWSKPRRKPNPDPNLLTPLPAWVKPTPEGPISKEFHEFVLRECYKGVEDYFNQDVASFEFHDLVKCTYWYDYPPSPFCDYGPLKPTEIRVHMMMQEWKRETGIELVDAAGEKD</sequence>
<gene>
    <name evidence="2" type="ORF">TSUD_164030</name>
</gene>
<name>A0A2Z6MKT0_TRISU</name>
<evidence type="ECO:0000313" key="3">
    <source>
        <dbReference type="Proteomes" id="UP000242715"/>
    </source>
</evidence>
<reference evidence="3" key="1">
    <citation type="journal article" date="2017" name="Front. Plant Sci.">
        <title>Climate Clever Clovers: New Paradigm to Reduce the Environmental Footprint of Ruminants by Breeding Low Methanogenic Forages Utilizing Haplotype Variation.</title>
        <authorList>
            <person name="Kaur P."/>
            <person name="Appels R."/>
            <person name="Bayer P.E."/>
            <person name="Keeble-Gagnere G."/>
            <person name="Wang J."/>
            <person name="Hirakawa H."/>
            <person name="Shirasawa K."/>
            <person name="Vercoe P."/>
            <person name="Stefanova K."/>
            <person name="Durmic Z."/>
            <person name="Nichols P."/>
            <person name="Revell C."/>
            <person name="Isobe S.N."/>
            <person name="Edwards D."/>
            <person name="Erskine W."/>
        </authorList>
    </citation>
    <scope>NUCLEOTIDE SEQUENCE [LARGE SCALE GENOMIC DNA]</scope>
    <source>
        <strain evidence="3">cv. Daliak</strain>
    </source>
</reference>
<dbReference type="Proteomes" id="UP000242715">
    <property type="component" value="Unassembled WGS sequence"/>
</dbReference>
<dbReference type="EMBL" id="DF973323">
    <property type="protein sequence ID" value="GAU25862.1"/>
    <property type="molecule type" value="Genomic_DNA"/>
</dbReference>
<organism evidence="2 3">
    <name type="scientific">Trifolium subterraneum</name>
    <name type="common">Subterranean clover</name>
    <dbReference type="NCBI Taxonomy" id="3900"/>
    <lineage>
        <taxon>Eukaryota</taxon>
        <taxon>Viridiplantae</taxon>
        <taxon>Streptophyta</taxon>
        <taxon>Embryophyta</taxon>
        <taxon>Tracheophyta</taxon>
        <taxon>Spermatophyta</taxon>
        <taxon>Magnoliopsida</taxon>
        <taxon>eudicotyledons</taxon>
        <taxon>Gunneridae</taxon>
        <taxon>Pentapetalae</taxon>
        <taxon>rosids</taxon>
        <taxon>fabids</taxon>
        <taxon>Fabales</taxon>
        <taxon>Fabaceae</taxon>
        <taxon>Papilionoideae</taxon>
        <taxon>50 kb inversion clade</taxon>
        <taxon>NPAAA clade</taxon>
        <taxon>Hologalegina</taxon>
        <taxon>IRL clade</taxon>
        <taxon>Trifolieae</taxon>
        <taxon>Trifolium</taxon>
    </lineage>
</organism>
<accession>A0A2Z6MKT0</accession>
<feature type="compositionally biased region" description="Basic and acidic residues" evidence="1">
    <location>
        <begin position="12"/>
        <end position="24"/>
    </location>
</feature>
<evidence type="ECO:0000313" key="2">
    <source>
        <dbReference type="EMBL" id="GAU25862.1"/>
    </source>
</evidence>
<protein>
    <submittedName>
        <fullName evidence="2">Uncharacterized protein</fullName>
    </submittedName>
</protein>
<evidence type="ECO:0000256" key="1">
    <source>
        <dbReference type="SAM" id="MobiDB-lite"/>
    </source>
</evidence>
<dbReference type="AlphaFoldDB" id="A0A2Z6MKT0"/>
<feature type="compositionally biased region" description="Polar residues" evidence="1">
    <location>
        <begin position="1"/>
        <end position="11"/>
    </location>
</feature>
<feature type="region of interest" description="Disordered" evidence="1">
    <location>
        <begin position="1"/>
        <end position="43"/>
    </location>
</feature>